<dbReference type="InterPro" id="IPR000515">
    <property type="entry name" value="MetI-like"/>
</dbReference>
<keyword evidence="6 7" id="KW-0472">Membrane</keyword>
<evidence type="ECO:0000313" key="9">
    <source>
        <dbReference type="EMBL" id="HDX31394.1"/>
    </source>
</evidence>
<keyword evidence="4 7" id="KW-0812">Transmembrane</keyword>
<feature type="transmembrane region" description="Helical" evidence="7">
    <location>
        <begin position="6"/>
        <end position="27"/>
    </location>
</feature>
<dbReference type="InterPro" id="IPR050809">
    <property type="entry name" value="UgpAE/MalFG_permease"/>
</dbReference>
<evidence type="ECO:0000259" key="8">
    <source>
        <dbReference type="PROSITE" id="PS50928"/>
    </source>
</evidence>
<dbReference type="PANTHER" id="PTHR43227:SF3">
    <property type="entry name" value="BINDING-PROTEIN-DEPENDENT TRANSPORT SYSTEMS INNER MEMBRANE COMPONENT"/>
    <property type="match status" value="1"/>
</dbReference>
<comment type="subcellular location">
    <subcellularLocation>
        <location evidence="1">Cell membrane</location>
        <topology evidence="1">Multi-pass membrane protein</topology>
    </subcellularLocation>
</comment>
<name>A0A7C1FII5_9CHLR</name>
<sequence length="281" mass="30916">MREALHGYAFVALWVIGFTVFTLAPLIQTFNYSLNRVVVTVTGVTLTFVGWTNYTRALATDPVFGELLIGYAIETLVAVPIVLIFSLIIALFLNLRFRLKGMFRTIFFLPVVITSGPVIKELTEQGAASAPGIANVPAVAEFLAQLPIAVRNPVEYLLVSFILILWFSGVQILIYLASLQKVDQAIYEAAAIDGASAWESFWKITLPSLTTATVVNAVYTIVTLSHFSENKVVRYIYGQTYALQGGIGYASAMSFIFFAVMAILLLIVYLFLTRLLGKESS</sequence>
<proteinExistence type="predicted"/>
<dbReference type="PROSITE" id="PS50928">
    <property type="entry name" value="ABC_TM1"/>
    <property type="match status" value="1"/>
</dbReference>
<organism evidence="9">
    <name type="scientific">Caldilinea aerophila</name>
    <dbReference type="NCBI Taxonomy" id="133453"/>
    <lineage>
        <taxon>Bacteria</taxon>
        <taxon>Bacillati</taxon>
        <taxon>Chloroflexota</taxon>
        <taxon>Caldilineae</taxon>
        <taxon>Caldilineales</taxon>
        <taxon>Caldilineaceae</taxon>
        <taxon>Caldilinea</taxon>
    </lineage>
</organism>
<evidence type="ECO:0000256" key="1">
    <source>
        <dbReference type="ARBA" id="ARBA00004651"/>
    </source>
</evidence>
<evidence type="ECO:0000256" key="5">
    <source>
        <dbReference type="ARBA" id="ARBA00022989"/>
    </source>
</evidence>
<dbReference type="Gene3D" id="1.10.3720.10">
    <property type="entry name" value="MetI-like"/>
    <property type="match status" value="1"/>
</dbReference>
<comment type="caution">
    <text evidence="9">The sequence shown here is derived from an EMBL/GenBank/DDBJ whole genome shotgun (WGS) entry which is preliminary data.</text>
</comment>
<dbReference type="PANTHER" id="PTHR43227">
    <property type="entry name" value="BLL4140 PROTEIN"/>
    <property type="match status" value="1"/>
</dbReference>
<evidence type="ECO:0000256" key="3">
    <source>
        <dbReference type="ARBA" id="ARBA00022475"/>
    </source>
</evidence>
<feature type="transmembrane region" description="Helical" evidence="7">
    <location>
        <begin position="247"/>
        <end position="272"/>
    </location>
</feature>
<dbReference type="CDD" id="cd06261">
    <property type="entry name" value="TM_PBP2"/>
    <property type="match status" value="1"/>
</dbReference>
<evidence type="ECO:0000256" key="2">
    <source>
        <dbReference type="ARBA" id="ARBA00022448"/>
    </source>
</evidence>
<evidence type="ECO:0000256" key="7">
    <source>
        <dbReference type="SAM" id="Phobius"/>
    </source>
</evidence>
<protein>
    <submittedName>
        <fullName evidence="9">Sugar ABC transporter permease</fullName>
    </submittedName>
</protein>
<dbReference type="InterPro" id="IPR035906">
    <property type="entry name" value="MetI-like_sf"/>
</dbReference>
<dbReference type="GO" id="GO:0005886">
    <property type="term" value="C:plasma membrane"/>
    <property type="evidence" value="ECO:0007669"/>
    <property type="project" value="UniProtKB-SubCell"/>
</dbReference>
<gene>
    <name evidence="9" type="ORF">ENQ20_07850</name>
</gene>
<dbReference type="AlphaFoldDB" id="A0A7C1FII5"/>
<dbReference type="SUPFAM" id="SSF161098">
    <property type="entry name" value="MetI-like"/>
    <property type="match status" value="1"/>
</dbReference>
<feature type="domain" description="ABC transmembrane type-1" evidence="8">
    <location>
        <begin position="68"/>
        <end position="276"/>
    </location>
</feature>
<feature type="transmembrane region" description="Helical" evidence="7">
    <location>
        <begin position="71"/>
        <end position="95"/>
    </location>
</feature>
<evidence type="ECO:0000256" key="4">
    <source>
        <dbReference type="ARBA" id="ARBA00022692"/>
    </source>
</evidence>
<keyword evidence="2" id="KW-0813">Transport</keyword>
<keyword evidence="5 7" id="KW-1133">Transmembrane helix</keyword>
<feature type="transmembrane region" description="Helical" evidence="7">
    <location>
        <begin position="156"/>
        <end position="177"/>
    </location>
</feature>
<dbReference type="EMBL" id="DSMG01000083">
    <property type="protein sequence ID" value="HDX31394.1"/>
    <property type="molecule type" value="Genomic_DNA"/>
</dbReference>
<feature type="transmembrane region" description="Helical" evidence="7">
    <location>
        <begin position="206"/>
        <end position="227"/>
    </location>
</feature>
<feature type="transmembrane region" description="Helical" evidence="7">
    <location>
        <begin position="34"/>
        <end position="51"/>
    </location>
</feature>
<accession>A0A7C1FII5</accession>
<evidence type="ECO:0000256" key="6">
    <source>
        <dbReference type="ARBA" id="ARBA00023136"/>
    </source>
</evidence>
<keyword evidence="3" id="KW-1003">Cell membrane</keyword>
<dbReference type="GO" id="GO:0055085">
    <property type="term" value="P:transmembrane transport"/>
    <property type="evidence" value="ECO:0007669"/>
    <property type="project" value="InterPro"/>
</dbReference>
<reference evidence="9" key="1">
    <citation type="journal article" date="2020" name="mSystems">
        <title>Genome- and Community-Level Interaction Insights into Carbon Utilization and Element Cycling Functions of Hydrothermarchaeota in Hydrothermal Sediment.</title>
        <authorList>
            <person name="Zhou Z."/>
            <person name="Liu Y."/>
            <person name="Xu W."/>
            <person name="Pan J."/>
            <person name="Luo Z.H."/>
            <person name="Li M."/>
        </authorList>
    </citation>
    <scope>NUCLEOTIDE SEQUENCE [LARGE SCALE GENOMIC DNA]</scope>
    <source>
        <strain evidence="9">SpSt-289</strain>
    </source>
</reference>